<name>A0ABU5L6U3_9RICK</name>
<evidence type="ECO:0000256" key="6">
    <source>
        <dbReference type="ARBA" id="ARBA00023002"/>
    </source>
</evidence>
<evidence type="ECO:0000256" key="3">
    <source>
        <dbReference type="ARBA" id="ARBA00013017"/>
    </source>
</evidence>
<comment type="similarity">
    <text evidence="10">Belongs to the peroxiredoxin family. BCP/PrxQ subfamily.</text>
</comment>
<evidence type="ECO:0000256" key="1">
    <source>
        <dbReference type="ARBA" id="ARBA00003330"/>
    </source>
</evidence>
<comment type="catalytic activity">
    <reaction evidence="12">
        <text>a hydroperoxide + [thioredoxin]-dithiol = an alcohol + [thioredoxin]-disulfide + H2O</text>
        <dbReference type="Rhea" id="RHEA:62620"/>
        <dbReference type="Rhea" id="RHEA-COMP:10698"/>
        <dbReference type="Rhea" id="RHEA-COMP:10700"/>
        <dbReference type="ChEBI" id="CHEBI:15377"/>
        <dbReference type="ChEBI" id="CHEBI:29950"/>
        <dbReference type="ChEBI" id="CHEBI:30879"/>
        <dbReference type="ChEBI" id="CHEBI:35924"/>
        <dbReference type="ChEBI" id="CHEBI:50058"/>
        <dbReference type="EC" id="1.11.1.24"/>
    </reaction>
</comment>
<dbReference type="InterPro" id="IPR050924">
    <property type="entry name" value="Peroxiredoxin_BCP/PrxQ"/>
</dbReference>
<feature type="domain" description="Thioredoxin" evidence="13">
    <location>
        <begin position="7"/>
        <end position="157"/>
    </location>
</feature>
<evidence type="ECO:0000256" key="5">
    <source>
        <dbReference type="ARBA" id="ARBA00022862"/>
    </source>
</evidence>
<dbReference type="RefSeq" id="WP_322497351.1">
    <property type="nucleotide sequence ID" value="NZ_JARGYT010000007.1"/>
</dbReference>
<dbReference type="Gene3D" id="3.40.30.10">
    <property type="entry name" value="Glutaredoxin"/>
    <property type="match status" value="1"/>
</dbReference>
<accession>A0ABU5L6U3</accession>
<keyword evidence="7" id="KW-1015">Disulfide bond</keyword>
<reference evidence="14 15" key="1">
    <citation type="submission" date="2023-02" db="EMBL/GenBank/DDBJ databases">
        <title>Host association and intracellularity evolved multiple times independently in the Rickettsiales.</title>
        <authorList>
            <person name="Castelli M."/>
            <person name="Nardi T."/>
            <person name="Gammuto L."/>
            <person name="Bellinzona G."/>
            <person name="Sabaneyeva E."/>
            <person name="Potekhin A."/>
            <person name="Serra V."/>
            <person name="Petroni G."/>
            <person name="Sassera D."/>
        </authorList>
    </citation>
    <scope>NUCLEOTIDE SEQUENCE [LARGE SCALE GENOMIC DNA]</scope>
    <source>
        <strain evidence="14 15">BOD18</strain>
    </source>
</reference>
<gene>
    <name evidence="14" type="ORF">Cyrtocomes_00205</name>
</gene>
<dbReference type="InterPro" id="IPR036249">
    <property type="entry name" value="Thioredoxin-like_sf"/>
</dbReference>
<comment type="caution">
    <text evidence="14">The sequence shown here is derived from an EMBL/GenBank/DDBJ whole genome shotgun (WGS) entry which is preliminary data.</text>
</comment>
<evidence type="ECO:0000256" key="4">
    <source>
        <dbReference type="ARBA" id="ARBA00022559"/>
    </source>
</evidence>
<evidence type="ECO:0000256" key="9">
    <source>
        <dbReference type="ARBA" id="ARBA00032824"/>
    </source>
</evidence>
<dbReference type="PIRSF" id="PIRSF000239">
    <property type="entry name" value="AHPC"/>
    <property type="match status" value="1"/>
</dbReference>
<keyword evidence="4" id="KW-0575">Peroxidase</keyword>
<evidence type="ECO:0000256" key="7">
    <source>
        <dbReference type="ARBA" id="ARBA00023157"/>
    </source>
</evidence>
<keyword evidence="6" id="KW-0560">Oxidoreductase</keyword>
<evidence type="ECO:0000256" key="10">
    <source>
        <dbReference type="ARBA" id="ARBA00038489"/>
    </source>
</evidence>
<evidence type="ECO:0000256" key="8">
    <source>
        <dbReference type="ARBA" id="ARBA00023284"/>
    </source>
</evidence>
<organism evidence="14 15">
    <name type="scientific">Candidatus Cyrtobacter comes</name>
    <dbReference type="NCBI Taxonomy" id="675776"/>
    <lineage>
        <taxon>Bacteria</taxon>
        <taxon>Pseudomonadati</taxon>
        <taxon>Pseudomonadota</taxon>
        <taxon>Alphaproteobacteria</taxon>
        <taxon>Rickettsiales</taxon>
        <taxon>Candidatus Midichloriaceae</taxon>
        <taxon>Candidatus Cyrtobacter</taxon>
    </lineage>
</organism>
<dbReference type="Proteomes" id="UP001293791">
    <property type="component" value="Unassembled WGS sequence"/>
</dbReference>
<dbReference type="PANTHER" id="PTHR42801">
    <property type="entry name" value="THIOREDOXIN-DEPENDENT PEROXIDE REDUCTASE"/>
    <property type="match status" value="1"/>
</dbReference>
<evidence type="ECO:0000256" key="12">
    <source>
        <dbReference type="ARBA" id="ARBA00049091"/>
    </source>
</evidence>
<evidence type="ECO:0000259" key="13">
    <source>
        <dbReference type="PROSITE" id="PS51352"/>
    </source>
</evidence>
<dbReference type="EMBL" id="JARGYT010000007">
    <property type="protein sequence ID" value="MDZ5761847.1"/>
    <property type="molecule type" value="Genomic_DNA"/>
</dbReference>
<sequence>MNNVLNKDLGDKAPQFEAESTKGTISLENYKDKYIVLYFYPKDMTPGCTVQANEFSSLYEQFKDLDAEIIGVSRDTVSSHNIFCEKENIAFPLISDADSNLCNLYGVLKEKVNFGKKYIGIVRSTFLIGKDQSIIKIWNNVKAQGHAAEVLEAIEKL</sequence>
<dbReference type="PROSITE" id="PS51352">
    <property type="entry name" value="THIOREDOXIN_2"/>
    <property type="match status" value="1"/>
</dbReference>
<evidence type="ECO:0000313" key="15">
    <source>
        <dbReference type="Proteomes" id="UP001293791"/>
    </source>
</evidence>
<keyword evidence="15" id="KW-1185">Reference proteome</keyword>
<comment type="subunit">
    <text evidence="2">Monomer.</text>
</comment>
<dbReference type="InterPro" id="IPR024706">
    <property type="entry name" value="Peroxiredoxin_AhpC-typ"/>
</dbReference>
<dbReference type="InterPro" id="IPR000866">
    <property type="entry name" value="AhpC/TSA"/>
</dbReference>
<dbReference type="PANTHER" id="PTHR42801:SF4">
    <property type="entry name" value="AHPC_TSA FAMILY PROTEIN"/>
    <property type="match status" value="1"/>
</dbReference>
<evidence type="ECO:0000256" key="11">
    <source>
        <dbReference type="ARBA" id="ARBA00042639"/>
    </source>
</evidence>
<dbReference type="EC" id="1.11.1.24" evidence="3"/>
<dbReference type="SUPFAM" id="SSF52833">
    <property type="entry name" value="Thioredoxin-like"/>
    <property type="match status" value="1"/>
</dbReference>
<keyword evidence="5" id="KW-0049">Antioxidant</keyword>
<evidence type="ECO:0000313" key="14">
    <source>
        <dbReference type="EMBL" id="MDZ5761847.1"/>
    </source>
</evidence>
<proteinExistence type="inferred from homology"/>
<dbReference type="InterPro" id="IPR013766">
    <property type="entry name" value="Thioredoxin_domain"/>
</dbReference>
<dbReference type="Pfam" id="PF00578">
    <property type="entry name" value="AhpC-TSA"/>
    <property type="match status" value="1"/>
</dbReference>
<protein>
    <recommendedName>
        <fullName evidence="3">thioredoxin-dependent peroxiredoxin</fullName>
        <ecNumber evidence="3">1.11.1.24</ecNumber>
    </recommendedName>
    <alternativeName>
        <fullName evidence="9">Thioredoxin peroxidase</fullName>
    </alternativeName>
    <alternativeName>
        <fullName evidence="11">Thioredoxin-dependent peroxiredoxin Bcp</fullName>
    </alternativeName>
</protein>
<dbReference type="CDD" id="cd03017">
    <property type="entry name" value="PRX_BCP"/>
    <property type="match status" value="1"/>
</dbReference>
<evidence type="ECO:0000256" key="2">
    <source>
        <dbReference type="ARBA" id="ARBA00011245"/>
    </source>
</evidence>
<comment type="function">
    <text evidence="1">Thiol-specific peroxidase that catalyzes the reduction of hydrogen peroxide and organic hydroperoxides to water and alcohols, respectively. Plays a role in cell protection against oxidative stress by detoxifying peroxides and as sensor of hydrogen peroxide-mediated signaling events.</text>
</comment>
<keyword evidence="8" id="KW-0676">Redox-active center</keyword>